<dbReference type="InterPro" id="IPR004170">
    <property type="entry name" value="WWE_dom"/>
</dbReference>
<keyword evidence="3" id="KW-1185">Reference proteome</keyword>
<dbReference type="Proteomes" id="UP000186894">
    <property type="component" value="Unassembled WGS sequence"/>
</dbReference>
<protein>
    <recommendedName>
        <fullName evidence="1">WWE domain-containing protein</fullName>
    </recommendedName>
</protein>
<dbReference type="AlphaFoldDB" id="A0A1Q8ZWP0"/>
<gene>
    <name evidence="2" type="ORF">BJF95_03835</name>
</gene>
<sequence length="164" mass="18313">MLVALNQFLKENLLTTSAHSISVEELSDILLAEVDQYRLNQVKPTLSNSTLISAVREAYEIFNLADETLRERLVFQIVCRENQSNIAIGAVTADQAFTGKPHDSQVYTQTLKRFDLSNPVLVSAHLASAILLTLWNAGVEKPSAAIHVKTVWHWHSERSGTWSV</sequence>
<evidence type="ECO:0000313" key="2">
    <source>
        <dbReference type="EMBL" id="OLP46318.1"/>
    </source>
</evidence>
<feature type="domain" description="WWE" evidence="1">
    <location>
        <begin position="138"/>
        <end position="164"/>
    </location>
</feature>
<dbReference type="PROSITE" id="PS50918">
    <property type="entry name" value="WWE"/>
    <property type="match status" value="1"/>
</dbReference>
<evidence type="ECO:0000259" key="1">
    <source>
        <dbReference type="PROSITE" id="PS50918"/>
    </source>
</evidence>
<accession>A0A1Q8ZWP0</accession>
<dbReference type="EMBL" id="MKIM01000021">
    <property type="protein sequence ID" value="OLP46318.1"/>
    <property type="molecule type" value="Genomic_DNA"/>
</dbReference>
<dbReference type="OrthoDB" id="341967at2"/>
<proteinExistence type="predicted"/>
<dbReference type="RefSeq" id="WP_139317386.1">
    <property type="nucleotide sequence ID" value="NZ_MKIM01000021.1"/>
</dbReference>
<name>A0A1Q8ZWP0_9HYPH</name>
<comment type="caution">
    <text evidence="2">The sequence shown here is derived from an EMBL/GenBank/DDBJ whole genome shotgun (WGS) entry which is preliminary data.</text>
</comment>
<evidence type="ECO:0000313" key="3">
    <source>
        <dbReference type="Proteomes" id="UP000186894"/>
    </source>
</evidence>
<reference evidence="2 3" key="1">
    <citation type="submission" date="2016-09" db="EMBL/GenBank/DDBJ databases">
        <title>Rhizobium oryziradicis sp. nov., isolated from the root of rice.</title>
        <authorList>
            <person name="Zhao J."/>
            <person name="Zhang X."/>
        </authorList>
    </citation>
    <scope>NUCLEOTIDE SEQUENCE [LARGE SCALE GENOMIC DNA]</scope>
    <source>
        <strain evidence="2 3">N19</strain>
    </source>
</reference>
<organism evidence="2 3">
    <name type="scientific">Rhizobium oryziradicis</name>
    <dbReference type="NCBI Taxonomy" id="1867956"/>
    <lineage>
        <taxon>Bacteria</taxon>
        <taxon>Pseudomonadati</taxon>
        <taxon>Pseudomonadota</taxon>
        <taxon>Alphaproteobacteria</taxon>
        <taxon>Hyphomicrobiales</taxon>
        <taxon>Rhizobiaceae</taxon>
        <taxon>Rhizobium/Agrobacterium group</taxon>
        <taxon>Rhizobium</taxon>
    </lineage>
</organism>